<evidence type="ECO:0000313" key="2">
    <source>
        <dbReference type="Proteomes" id="UP000230069"/>
    </source>
</evidence>
<sequence>MNALTLSQAKRIALVYIGDPSDTHYEYLPLQPPGRIWIGMCISISFIISKMLYICMEDLLPTAGKEKTTRCLKKKARRYKYYSVKGMMLKEISIQRTTTSHYLQFVVSLLS</sequence>
<accession>A0A2G5DMH2</accession>
<dbReference type="Proteomes" id="UP000230069">
    <property type="component" value="Unassembled WGS sequence"/>
</dbReference>
<evidence type="ECO:0000313" key="1">
    <source>
        <dbReference type="EMBL" id="PIA44686.1"/>
    </source>
</evidence>
<dbReference type="EMBL" id="KZ305034">
    <property type="protein sequence ID" value="PIA44686.1"/>
    <property type="molecule type" value="Genomic_DNA"/>
</dbReference>
<name>A0A2G5DMH2_AQUCA</name>
<reference evidence="1 2" key="1">
    <citation type="submission" date="2017-09" db="EMBL/GenBank/DDBJ databases">
        <title>WGS assembly of Aquilegia coerulea Goldsmith.</title>
        <authorList>
            <person name="Hodges S."/>
            <person name="Kramer E."/>
            <person name="Nordborg M."/>
            <person name="Tomkins J."/>
            <person name="Borevitz J."/>
            <person name="Derieg N."/>
            <person name="Yan J."/>
            <person name="Mihaltcheva S."/>
            <person name="Hayes R.D."/>
            <person name="Rokhsar D."/>
        </authorList>
    </citation>
    <scope>NUCLEOTIDE SEQUENCE [LARGE SCALE GENOMIC DNA]</scope>
    <source>
        <strain evidence="2">cv. Goldsmith</strain>
    </source>
</reference>
<gene>
    <name evidence="1" type="ORF">AQUCO_01700348v1</name>
</gene>
<protein>
    <submittedName>
        <fullName evidence="1">Uncharacterized protein</fullName>
    </submittedName>
</protein>
<keyword evidence="2" id="KW-1185">Reference proteome</keyword>
<proteinExistence type="predicted"/>
<dbReference type="InParanoid" id="A0A2G5DMH2"/>
<organism evidence="1 2">
    <name type="scientific">Aquilegia coerulea</name>
    <name type="common">Rocky mountain columbine</name>
    <dbReference type="NCBI Taxonomy" id="218851"/>
    <lineage>
        <taxon>Eukaryota</taxon>
        <taxon>Viridiplantae</taxon>
        <taxon>Streptophyta</taxon>
        <taxon>Embryophyta</taxon>
        <taxon>Tracheophyta</taxon>
        <taxon>Spermatophyta</taxon>
        <taxon>Magnoliopsida</taxon>
        <taxon>Ranunculales</taxon>
        <taxon>Ranunculaceae</taxon>
        <taxon>Thalictroideae</taxon>
        <taxon>Aquilegia</taxon>
    </lineage>
</organism>
<dbReference type="AlphaFoldDB" id="A0A2G5DMH2"/>